<evidence type="ECO:0000256" key="6">
    <source>
        <dbReference type="ARBA" id="ARBA00023242"/>
    </source>
</evidence>
<keyword evidence="10" id="KW-1185">Reference proteome</keyword>
<protein>
    <recommendedName>
        <fullName evidence="8">Zn(2)-C6 fungal-type domain-containing protein</fullName>
    </recommendedName>
</protein>
<dbReference type="InterPro" id="IPR001138">
    <property type="entry name" value="Zn2Cys6_DnaBD"/>
</dbReference>
<dbReference type="HOGENOM" id="CLU_011409_12_1_1"/>
<keyword evidence="5" id="KW-0804">Transcription</keyword>
<proteinExistence type="predicted"/>
<organism evidence="9 10">
    <name type="scientific">Stachybotrys chlorohalonatus (strain IBT 40285)</name>
    <dbReference type="NCBI Taxonomy" id="1283841"/>
    <lineage>
        <taxon>Eukaryota</taxon>
        <taxon>Fungi</taxon>
        <taxon>Dikarya</taxon>
        <taxon>Ascomycota</taxon>
        <taxon>Pezizomycotina</taxon>
        <taxon>Sordariomycetes</taxon>
        <taxon>Hypocreomycetidae</taxon>
        <taxon>Hypocreales</taxon>
        <taxon>Stachybotryaceae</taxon>
        <taxon>Stachybotrys</taxon>
    </lineage>
</organism>
<dbReference type="GO" id="GO:0000981">
    <property type="term" value="F:DNA-binding transcription factor activity, RNA polymerase II-specific"/>
    <property type="evidence" value="ECO:0007669"/>
    <property type="project" value="InterPro"/>
</dbReference>
<evidence type="ECO:0000256" key="4">
    <source>
        <dbReference type="ARBA" id="ARBA00023125"/>
    </source>
</evidence>
<dbReference type="OrthoDB" id="2593732at2759"/>
<accession>A0A084QSG8</accession>
<gene>
    <name evidence="9" type="ORF">S40285_02331</name>
</gene>
<dbReference type="InParanoid" id="A0A084QSG8"/>
<evidence type="ECO:0000313" key="10">
    <source>
        <dbReference type="Proteomes" id="UP000028524"/>
    </source>
</evidence>
<keyword evidence="3" id="KW-0805">Transcription regulation</keyword>
<evidence type="ECO:0000256" key="2">
    <source>
        <dbReference type="ARBA" id="ARBA00022833"/>
    </source>
</evidence>
<keyword evidence="4" id="KW-0238">DNA-binding</keyword>
<sequence length="476" mass="54076">MKPPSQETYCSADKLTFVSARKVKCDEGRPHCNRCTSTSRTCGGYPPQSKQIFTWDDLLRRATIGVTPKLTDISEEECRSVDFYRHTAGPRMANWFDSSFWNHTVLQVSTSNPTAWHALVTLSAVCERRIRPGDTGGATENFIFQHYNLSLRKIASSSENGDINIALLACIIFFSIEALLGQKHAALNHIRHGMIMLYSSPGVSDWTWEYLAPIFLRLGCNDFLLHGMGPLLPSNHAQHQTTPTDHLFASIEESRRQLDIIFAQVARFVGRVNVTRPQTKRFTELHETQNQVLSQLDNWQLAHINRVLLSTLTEDDAGAQAILRVIFLVSKVWTKCILDLSEMSYDYYLDEFKEMVRLSVEILDEQSRTECTGKLIDGNEYLFEVEMLPLMCFMATKCRDFEIRMQALRAMERSVAAKQDNWELRRLCLLASSVIDREIAVDIGDPGNPDETGRRLPPSQARVRTPCIRDIGPPNA</sequence>
<dbReference type="CDD" id="cd00067">
    <property type="entry name" value="GAL4"/>
    <property type="match status" value="1"/>
</dbReference>
<dbReference type="GO" id="GO:0003677">
    <property type="term" value="F:DNA binding"/>
    <property type="evidence" value="ECO:0007669"/>
    <property type="project" value="UniProtKB-KW"/>
</dbReference>
<evidence type="ECO:0000256" key="3">
    <source>
        <dbReference type="ARBA" id="ARBA00023015"/>
    </source>
</evidence>
<dbReference type="EMBL" id="KL660323">
    <property type="protein sequence ID" value="KFA66903.1"/>
    <property type="molecule type" value="Genomic_DNA"/>
</dbReference>
<dbReference type="GO" id="GO:0008270">
    <property type="term" value="F:zinc ion binding"/>
    <property type="evidence" value="ECO:0007669"/>
    <property type="project" value="InterPro"/>
</dbReference>
<evidence type="ECO:0000259" key="8">
    <source>
        <dbReference type="Pfam" id="PF00172"/>
    </source>
</evidence>
<evidence type="ECO:0000256" key="7">
    <source>
        <dbReference type="SAM" id="MobiDB-lite"/>
    </source>
</evidence>
<evidence type="ECO:0000256" key="5">
    <source>
        <dbReference type="ARBA" id="ARBA00023163"/>
    </source>
</evidence>
<keyword evidence="2" id="KW-0862">Zinc</keyword>
<evidence type="ECO:0000256" key="1">
    <source>
        <dbReference type="ARBA" id="ARBA00022723"/>
    </source>
</evidence>
<feature type="domain" description="Zn(2)-C6 fungal-type" evidence="8">
    <location>
        <begin position="21"/>
        <end position="51"/>
    </location>
</feature>
<dbReference type="PANTHER" id="PTHR36206:SF13">
    <property type="entry name" value="TRANSCRIPTIONAL REGULATORY PROTEIN MOC3"/>
    <property type="match status" value="1"/>
</dbReference>
<feature type="region of interest" description="Disordered" evidence="7">
    <location>
        <begin position="442"/>
        <end position="476"/>
    </location>
</feature>
<dbReference type="OMA" id="IPINHEL"/>
<dbReference type="Proteomes" id="UP000028524">
    <property type="component" value="Unassembled WGS sequence"/>
</dbReference>
<keyword evidence="1" id="KW-0479">Metal-binding</keyword>
<dbReference type="InterPro" id="IPR036864">
    <property type="entry name" value="Zn2-C6_fun-type_DNA-bd_sf"/>
</dbReference>
<reference evidence="9 10" key="1">
    <citation type="journal article" date="2014" name="BMC Genomics">
        <title>Comparative genome sequencing reveals chemotype-specific gene clusters in the toxigenic black mold Stachybotrys.</title>
        <authorList>
            <person name="Semeiks J."/>
            <person name="Borek D."/>
            <person name="Otwinowski Z."/>
            <person name="Grishin N.V."/>
        </authorList>
    </citation>
    <scope>NUCLEOTIDE SEQUENCE [LARGE SCALE GENOMIC DNA]</scope>
    <source>
        <strain evidence="9 10">IBT 40285</strain>
    </source>
</reference>
<dbReference type="Gene3D" id="4.10.240.10">
    <property type="entry name" value="Zn(2)-C6 fungal-type DNA-binding domain"/>
    <property type="match status" value="1"/>
</dbReference>
<dbReference type="InterPro" id="IPR052360">
    <property type="entry name" value="Transcr_Regulatory_Proteins"/>
</dbReference>
<keyword evidence="6" id="KW-0539">Nucleus</keyword>
<dbReference type="AlphaFoldDB" id="A0A084QSG8"/>
<dbReference type="STRING" id="1283841.A0A084QSG8"/>
<evidence type="ECO:0000313" key="9">
    <source>
        <dbReference type="EMBL" id="KFA66903.1"/>
    </source>
</evidence>
<dbReference type="Pfam" id="PF00172">
    <property type="entry name" value="Zn_clus"/>
    <property type="match status" value="1"/>
</dbReference>
<dbReference type="PANTHER" id="PTHR36206">
    <property type="entry name" value="ASPERCRYPTIN BIOSYNTHESIS CLUSTER-SPECIFIC TRANSCRIPTION REGULATOR ATNN-RELATED"/>
    <property type="match status" value="1"/>
</dbReference>
<dbReference type="SUPFAM" id="SSF57701">
    <property type="entry name" value="Zn2/Cys6 DNA-binding domain"/>
    <property type="match status" value="1"/>
</dbReference>
<name>A0A084QSG8_STAC4</name>